<evidence type="ECO:0000256" key="4">
    <source>
        <dbReference type="RuleBase" id="RU004336"/>
    </source>
</evidence>
<dbReference type="SUPFAM" id="SSF51445">
    <property type="entry name" value="(Trans)glycosidases"/>
    <property type="match status" value="1"/>
</dbReference>
<dbReference type="InterPro" id="IPR015943">
    <property type="entry name" value="WD40/YVTN_repeat-like_dom_sf"/>
</dbReference>
<evidence type="ECO:0000256" key="1">
    <source>
        <dbReference type="ARBA" id="ARBA00008773"/>
    </source>
</evidence>
<dbReference type="PANTHER" id="PTHR34512">
    <property type="entry name" value="CELL SURFACE PROTEIN"/>
    <property type="match status" value="1"/>
</dbReference>
<name>A0ABP0PP37_9DINO</name>
<accession>A0ABP0PP37</accession>
<organism evidence="8 9">
    <name type="scientific">Durusdinium trenchii</name>
    <dbReference type="NCBI Taxonomy" id="1381693"/>
    <lineage>
        <taxon>Eukaryota</taxon>
        <taxon>Sar</taxon>
        <taxon>Alveolata</taxon>
        <taxon>Dinophyceae</taxon>
        <taxon>Suessiales</taxon>
        <taxon>Symbiodiniaceae</taxon>
        <taxon>Durusdinium</taxon>
    </lineage>
</organism>
<dbReference type="PANTHER" id="PTHR34512:SF30">
    <property type="entry name" value="OUTER MEMBRANE PROTEIN ASSEMBLY FACTOR BAMB"/>
    <property type="match status" value="1"/>
</dbReference>
<dbReference type="Gene3D" id="3.20.20.80">
    <property type="entry name" value="Glycosidases"/>
    <property type="match status" value="1"/>
</dbReference>
<dbReference type="InterPro" id="IPR002654">
    <property type="entry name" value="Glyco_trans_25"/>
</dbReference>
<keyword evidence="2 4" id="KW-0378">Hydrolase</keyword>
<evidence type="ECO:0000259" key="7">
    <source>
        <dbReference type="Pfam" id="PF13360"/>
    </source>
</evidence>
<keyword evidence="4" id="KW-0326">Glycosidase</keyword>
<evidence type="ECO:0000313" key="9">
    <source>
        <dbReference type="Proteomes" id="UP001642484"/>
    </source>
</evidence>
<evidence type="ECO:0000256" key="3">
    <source>
        <dbReference type="RuleBase" id="RU004335"/>
    </source>
</evidence>
<sequence>MHVAKRQESVAYSMRNVRKDRVLDVLKALKAEIPEAQVTVPFAYSIMHRSHPVEKSKLEKEFVDEYKHVLPLLDYFTINIYPFLSSGTKGVAMSNLTGPEMNFLNDQISALRIALDRDFPHNNLPLAIGETGWPSCGAARAFPYSFATLPYAETFLKNVAQWMESSLSDGRIISGQLFTAFDEETKGTRPSERYYGILTSKGEVKNAYSCVSNATELSQAWLEELYPDCESHSEMDGSLCSFQQYLYDRWASCPPVSRIPGDFLPVEGHMVYGKRTAQTKCWSQRLADKYSDRGAVNKPNVSHLTDQHAKAPSSKSTSQSSEVNPLPDRSDLCGKPSIEHFKVLFFEVYWINLEQSKDRRVAMENMFASVSKQLPTSLTLQVMRVPGVTVHEVKELQGRGAIAVEAKLIDACEDACPEHHSRGELLYTEMACSLSHLRAMEYHAHAGNASLALIMEDDIEIYPEFGTDLERLLTDAPTGWSALQMSSVSTKGILQLASAGAVFQPRERQFYGTGQLGFANCNNASSVLSPSTMQFQRKSWLPGAGSLQAEGVIYDALPEGSVHTSTHFYFNVIDFPTTVHIMSNSSEWYAVSSVAWQRNFVHRHRGRLLPATPTSTIPERLVRSSFLAMTTLVCRNNTGFDGESRSIAASIRAMAPYNFSWAVYVIVSDGSEEGKCPGLESFRELRQPNVRMLYRVSGGRFSKWVYYTEDVEQFANHDFLMVFDADMGLSTFPWAEYFRRYEDYASKWGIAPVETGIILEQRTLGVDWGVDSTWCGAAAEWSNREECEDATATASWVQMKVDKRIRSKASSYFWTKRGRDSSTSNSIDFEVPIDFSKRPTWTFNNTNDEQVRHSPLIDDEKNIYLMTTTKLRKFSKHGHLQWTFTQEDSMTTSPTMHDNKIYLLAQRVGGGNIVAYALNMTDASVIWKVDMPGRSRGPDSQSLLLVKNRLILPGQIDSPKGDNGFVAINASNGDYLWEYATDEIIWNSSPCAADDTILFSSSCGTVFRISLDGKLLWKAGTQYGGKRMCGTGGGSLGPNDVFYSEYSDDSGGHIVAHRLSDGEKLWQRDFDHKHQGMQYPSIGRLGTDGPLAVVAALGENPGMPQPLLGGFREKYFSDASYRKELGAEPKANFIIALNAETGETIWEWEEELWDHFGAAGDEEGFIERLIKHNIENPVCLPDLQGIPVVNSLDGSVFASSGHGGNLTVIRDDNKDGIIDTSEVRSFAPGICFLNSPSMAPGMLVVSPCWGPTYVWLS</sequence>
<protein>
    <submittedName>
        <fullName evidence="8">Uncharacterized protein</fullName>
    </submittedName>
</protein>
<comment type="caution">
    <text evidence="8">The sequence shown here is derived from an EMBL/GenBank/DDBJ whole genome shotgun (WGS) entry which is preliminary data.</text>
</comment>
<evidence type="ECO:0000256" key="2">
    <source>
        <dbReference type="ARBA" id="ARBA00022801"/>
    </source>
</evidence>
<dbReference type="SUPFAM" id="SSF50998">
    <property type="entry name" value="Quinoprotein alcohol dehydrogenase-like"/>
    <property type="match status" value="1"/>
</dbReference>
<dbReference type="Pfam" id="PF01755">
    <property type="entry name" value="Glyco_transf_25"/>
    <property type="match status" value="1"/>
</dbReference>
<dbReference type="Proteomes" id="UP001642484">
    <property type="component" value="Unassembled WGS sequence"/>
</dbReference>
<keyword evidence="9" id="KW-1185">Reference proteome</keyword>
<dbReference type="EMBL" id="CAXAMN010023362">
    <property type="protein sequence ID" value="CAK9077228.1"/>
    <property type="molecule type" value="Genomic_DNA"/>
</dbReference>
<dbReference type="InterPro" id="IPR000490">
    <property type="entry name" value="Glyco_hydro_17"/>
</dbReference>
<dbReference type="Pfam" id="PF13360">
    <property type="entry name" value="PQQ_2"/>
    <property type="match status" value="1"/>
</dbReference>
<dbReference type="Pfam" id="PF00332">
    <property type="entry name" value="Glyco_hydro_17"/>
    <property type="match status" value="1"/>
</dbReference>
<dbReference type="InterPro" id="IPR011047">
    <property type="entry name" value="Quinoprotein_ADH-like_sf"/>
</dbReference>
<dbReference type="PROSITE" id="PS00587">
    <property type="entry name" value="GLYCOSYL_HYDROL_F17"/>
    <property type="match status" value="1"/>
</dbReference>
<evidence type="ECO:0000313" key="8">
    <source>
        <dbReference type="EMBL" id="CAK9077228.1"/>
    </source>
</evidence>
<gene>
    <name evidence="8" type="ORF">CCMP2556_LOCUS38067</name>
</gene>
<comment type="similarity">
    <text evidence="1 3">Belongs to the glycosyl hydrolase 17 family.</text>
</comment>
<feature type="domain" description="Pyrrolo-quinoline quinone repeat" evidence="7">
    <location>
        <begin position="916"/>
        <end position="1082"/>
    </location>
</feature>
<evidence type="ECO:0000259" key="6">
    <source>
        <dbReference type="Pfam" id="PF01755"/>
    </source>
</evidence>
<dbReference type="Gene3D" id="2.130.10.10">
    <property type="entry name" value="YVTN repeat-like/Quinoprotein amine dehydrogenase"/>
    <property type="match status" value="1"/>
</dbReference>
<dbReference type="PROSITE" id="PS00018">
    <property type="entry name" value="EF_HAND_1"/>
    <property type="match status" value="1"/>
</dbReference>
<feature type="region of interest" description="Disordered" evidence="5">
    <location>
        <begin position="294"/>
        <end position="329"/>
    </location>
</feature>
<dbReference type="InterPro" id="IPR002372">
    <property type="entry name" value="PQQ_rpt_dom"/>
</dbReference>
<evidence type="ECO:0000256" key="5">
    <source>
        <dbReference type="SAM" id="MobiDB-lite"/>
    </source>
</evidence>
<dbReference type="InterPro" id="IPR018247">
    <property type="entry name" value="EF_Hand_1_Ca_BS"/>
</dbReference>
<dbReference type="InterPro" id="IPR017853">
    <property type="entry name" value="GH"/>
</dbReference>
<proteinExistence type="inferred from homology"/>
<reference evidence="8 9" key="1">
    <citation type="submission" date="2024-02" db="EMBL/GenBank/DDBJ databases">
        <authorList>
            <person name="Chen Y."/>
            <person name="Shah S."/>
            <person name="Dougan E. K."/>
            <person name="Thang M."/>
            <person name="Chan C."/>
        </authorList>
    </citation>
    <scope>NUCLEOTIDE SEQUENCE [LARGE SCALE GENOMIC DNA]</scope>
</reference>
<feature type="domain" description="Glycosyl transferase family 25" evidence="6">
    <location>
        <begin position="347"/>
        <end position="475"/>
    </location>
</feature>